<gene>
    <name evidence="2" type="ORF">Zm00014a_003680</name>
</gene>
<sequence>MADGREARRCSCGREAEMAGQWNGIAAVGRRAPRMEGPMASRMEGDPSAIQGGSDDRGDCFPLPTAGVDSIMFPCIGRAHRGGEDRGDKSGRWAVKPQCTRGRGAAAAEPSRAVRRLNGMAMD</sequence>
<organism evidence="2">
    <name type="scientific">Zea mays</name>
    <name type="common">Maize</name>
    <dbReference type="NCBI Taxonomy" id="4577"/>
    <lineage>
        <taxon>Eukaryota</taxon>
        <taxon>Viridiplantae</taxon>
        <taxon>Streptophyta</taxon>
        <taxon>Embryophyta</taxon>
        <taxon>Tracheophyta</taxon>
        <taxon>Spermatophyta</taxon>
        <taxon>Magnoliopsida</taxon>
        <taxon>Liliopsida</taxon>
        <taxon>Poales</taxon>
        <taxon>Poaceae</taxon>
        <taxon>PACMAD clade</taxon>
        <taxon>Panicoideae</taxon>
        <taxon>Andropogonodae</taxon>
        <taxon>Andropogoneae</taxon>
        <taxon>Tripsacinae</taxon>
        <taxon>Zea</taxon>
    </lineage>
</organism>
<name>A0A3L6G7X1_MAIZE</name>
<feature type="region of interest" description="Disordered" evidence="1">
    <location>
        <begin position="81"/>
        <end position="123"/>
    </location>
</feature>
<proteinExistence type="predicted"/>
<accession>A0A3L6G7X1</accession>
<reference evidence="2" key="1">
    <citation type="journal article" date="2018" name="Nat. Genet.">
        <title>Extensive intraspecific gene order and gene structural variations between Mo17 and other maize genomes.</title>
        <authorList>
            <person name="Sun S."/>
            <person name="Zhou Y."/>
            <person name="Chen J."/>
            <person name="Shi J."/>
            <person name="Zhao H."/>
            <person name="Zhao H."/>
            <person name="Song W."/>
            <person name="Zhang M."/>
            <person name="Cui Y."/>
            <person name="Dong X."/>
            <person name="Liu H."/>
            <person name="Ma X."/>
            <person name="Jiao Y."/>
            <person name="Wang B."/>
            <person name="Wei X."/>
            <person name="Stein J.C."/>
            <person name="Glaubitz J.C."/>
            <person name="Lu F."/>
            <person name="Yu G."/>
            <person name="Liang C."/>
            <person name="Fengler K."/>
            <person name="Li B."/>
            <person name="Rafalski A."/>
            <person name="Schnable P.S."/>
            <person name="Ware D.H."/>
            <person name="Buckler E.S."/>
            <person name="Lai J."/>
        </authorList>
    </citation>
    <scope>NUCLEOTIDE SEQUENCE [LARGE SCALE GENOMIC DNA]</scope>
    <source>
        <tissue evidence="2">Seedling</tissue>
    </source>
</reference>
<dbReference type="Proteomes" id="UP000251960">
    <property type="component" value="Chromosome 10"/>
</dbReference>
<feature type="compositionally biased region" description="Basic and acidic residues" evidence="1">
    <location>
        <begin position="81"/>
        <end position="91"/>
    </location>
</feature>
<dbReference type="EMBL" id="NCVQ01000002">
    <property type="protein sequence ID" value="PWZ44632.1"/>
    <property type="molecule type" value="Genomic_DNA"/>
</dbReference>
<evidence type="ECO:0000256" key="1">
    <source>
        <dbReference type="SAM" id="MobiDB-lite"/>
    </source>
</evidence>
<comment type="caution">
    <text evidence="2">The sequence shown here is derived from an EMBL/GenBank/DDBJ whole genome shotgun (WGS) entry which is preliminary data.</text>
</comment>
<feature type="region of interest" description="Disordered" evidence="1">
    <location>
        <begin position="37"/>
        <end position="63"/>
    </location>
</feature>
<dbReference type="AlphaFoldDB" id="A0A3L6G7X1"/>
<protein>
    <submittedName>
        <fullName evidence="2">Uncharacterized protein</fullName>
    </submittedName>
</protein>
<evidence type="ECO:0000313" key="2">
    <source>
        <dbReference type="EMBL" id="PWZ44632.1"/>
    </source>
</evidence>